<organism evidence="2 3">
    <name type="scientific">Desulfoscipio gibsoniae DSM 7213</name>
    <dbReference type="NCBI Taxonomy" id="767817"/>
    <lineage>
        <taxon>Bacteria</taxon>
        <taxon>Bacillati</taxon>
        <taxon>Bacillota</taxon>
        <taxon>Clostridia</taxon>
        <taxon>Eubacteriales</taxon>
        <taxon>Desulfallaceae</taxon>
        <taxon>Desulfoscipio</taxon>
    </lineage>
</organism>
<proteinExistence type="predicted"/>
<keyword evidence="1" id="KW-1133">Transmembrane helix</keyword>
<protein>
    <submittedName>
        <fullName evidence="2">Uncharacterized protein</fullName>
    </submittedName>
</protein>
<evidence type="ECO:0000256" key="1">
    <source>
        <dbReference type="SAM" id="Phobius"/>
    </source>
</evidence>
<feature type="transmembrane region" description="Helical" evidence="1">
    <location>
        <begin position="12"/>
        <end position="38"/>
    </location>
</feature>
<accession>R4KG36</accession>
<dbReference type="EMBL" id="CP003273">
    <property type="protein sequence ID" value="AGL00627.1"/>
    <property type="molecule type" value="Genomic_DNA"/>
</dbReference>
<sequence>MFKKSSLSASEVIAILMLVVVGTPSFLATALLLSLAFIEPSL</sequence>
<dbReference type="Proteomes" id="UP000013520">
    <property type="component" value="Chromosome"/>
</dbReference>
<dbReference type="KEGG" id="dgi:Desgi_1102"/>
<reference evidence="2 3" key="1">
    <citation type="submission" date="2012-01" db="EMBL/GenBank/DDBJ databases">
        <title>Complete sequence of Desulfotomaculum gibsoniae DSM 7213.</title>
        <authorList>
            <consortium name="US DOE Joint Genome Institute"/>
            <person name="Lucas S."/>
            <person name="Han J."/>
            <person name="Lapidus A."/>
            <person name="Cheng J.-F."/>
            <person name="Goodwin L."/>
            <person name="Pitluck S."/>
            <person name="Peters L."/>
            <person name="Ovchinnikova G."/>
            <person name="Teshima H."/>
            <person name="Detter J.C."/>
            <person name="Han C."/>
            <person name="Tapia R."/>
            <person name="Land M."/>
            <person name="Hauser L."/>
            <person name="Kyrpides N."/>
            <person name="Ivanova N."/>
            <person name="Pagani I."/>
            <person name="Parshina S."/>
            <person name="Plugge C."/>
            <person name="Muyzer G."/>
            <person name="Kuever J."/>
            <person name="Ivanova A."/>
            <person name="Nazina T."/>
            <person name="Klenk H.-P."/>
            <person name="Brambilla E."/>
            <person name="Spring S."/>
            <person name="Stams A.F."/>
            <person name="Woyke T."/>
        </authorList>
    </citation>
    <scope>NUCLEOTIDE SEQUENCE [LARGE SCALE GENOMIC DNA]</scope>
    <source>
        <strain evidence="2 3">DSM 7213</strain>
    </source>
</reference>
<dbReference type="AlphaFoldDB" id="R4KG36"/>
<evidence type="ECO:0000313" key="3">
    <source>
        <dbReference type="Proteomes" id="UP000013520"/>
    </source>
</evidence>
<gene>
    <name evidence="2" type="ORF">Desgi_1102</name>
</gene>
<keyword evidence="1" id="KW-0472">Membrane</keyword>
<name>R4KG36_9FIRM</name>
<keyword evidence="1" id="KW-0812">Transmembrane</keyword>
<dbReference type="HOGENOM" id="CLU_3250439_0_0_9"/>
<evidence type="ECO:0000313" key="2">
    <source>
        <dbReference type="EMBL" id="AGL00627.1"/>
    </source>
</evidence>
<keyword evidence="3" id="KW-1185">Reference proteome</keyword>